<dbReference type="EMBL" id="CCKQ01008473">
    <property type="protein sequence ID" value="CDW79931.1"/>
    <property type="molecule type" value="Genomic_DNA"/>
</dbReference>
<sequence>MDFQQLLLEYKFKTTEKKKGQFWWKEQAWNKTDHKVKVRKDKVERSFSRQDYVLSISGGFDASFNWLVTNNVLNGTPVCEICCAEMELGGGGQRCSMDPRSYRCRQCLTKTSLRHRSYVQDAHCTLMEFVRIAYYYFLKGYDPDLAHREMTENASDGIGAGIAKSTIYSIYALARERISRHATYSVQSKKFGGPKKEVLVDFLKLHLRNKKGRSEEWLVLGFIERNSGRCRGYMIPNIKVQTIVQFLGKTVAKESILYTPFYSESGWEFLDKYFDHRRLRKTKANDYFTETQSWLKESGFDKMWRNVKDLEMSYLKFQTNMRRYGKIHENLQMYIDEQVFRTENNTLEEKREALCQAFHVDHWKEQEEQKDKELGIGGGYGQFGILSEEEFLRLLKTTGKRVQKFHDHPDEFKNQFYKIKYPKKDDGIRLVVSNEDQDDCSNEPGADIDKPLMRLPGELDEQINIYDIAKKRFNIEKDKEVQRIQHELQQLQDKEINPLEDLF</sequence>
<proteinExistence type="predicted"/>
<keyword evidence="2" id="KW-1185">Reference proteome</keyword>
<dbReference type="Proteomes" id="UP000039865">
    <property type="component" value="Unassembled WGS sequence"/>
</dbReference>
<accession>A0A078ADM4</accession>
<protein>
    <recommendedName>
        <fullName evidence="3">ISXO2-like transposase domain-containing protein</fullName>
    </recommendedName>
</protein>
<dbReference type="OrthoDB" id="10558232at2759"/>
<evidence type="ECO:0000313" key="1">
    <source>
        <dbReference type="EMBL" id="CDW79931.1"/>
    </source>
</evidence>
<reference evidence="1 2" key="1">
    <citation type="submission" date="2014-06" db="EMBL/GenBank/DDBJ databases">
        <authorList>
            <person name="Swart Estienne"/>
        </authorList>
    </citation>
    <scope>NUCLEOTIDE SEQUENCE [LARGE SCALE GENOMIC DNA]</scope>
    <source>
        <strain evidence="1 2">130c</strain>
    </source>
</reference>
<evidence type="ECO:0008006" key="3">
    <source>
        <dbReference type="Google" id="ProtNLM"/>
    </source>
</evidence>
<dbReference type="InParanoid" id="A0A078ADM4"/>
<gene>
    <name evidence="1" type="primary">Contig15996.g17047</name>
    <name evidence="1" type="ORF">STYLEM_8923</name>
</gene>
<dbReference type="AlphaFoldDB" id="A0A078ADM4"/>
<organism evidence="1 2">
    <name type="scientific">Stylonychia lemnae</name>
    <name type="common">Ciliate</name>
    <dbReference type="NCBI Taxonomy" id="5949"/>
    <lineage>
        <taxon>Eukaryota</taxon>
        <taxon>Sar</taxon>
        <taxon>Alveolata</taxon>
        <taxon>Ciliophora</taxon>
        <taxon>Intramacronucleata</taxon>
        <taxon>Spirotrichea</taxon>
        <taxon>Stichotrichia</taxon>
        <taxon>Sporadotrichida</taxon>
        <taxon>Oxytrichidae</taxon>
        <taxon>Stylonychinae</taxon>
        <taxon>Stylonychia</taxon>
    </lineage>
</organism>
<name>A0A078ADM4_STYLE</name>
<evidence type="ECO:0000313" key="2">
    <source>
        <dbReference type="Proteomes" id="UP000039865"/>
    </source>
</evidence>